<keyword evidence="7 11" id="KW-1133">Transmembrane helix</keyword>
<keyword evidence="4 11" id="KW-0812">Transmembrane</keyword>
<dbReference type="Proteomes" id="UP001177140">
    <property type="component" value="Unassembled WGS sequence"/>
</dbReference>
<evidence type="ECO:0000313" key="13">
    <source>
        <dbReference type="Proteomes" id="UP001177140"/>
    </source>
</evidence>
<keyword evidence="9" id="KW-0496">Mitochondrion</keyword>
<dbReference type="GO" id="GO:0005744">
    <property type="term" value="C:TIM23 mitochondrial import inner membrane translocase complex"/>
    <property type="evidence" value="ECO:0007669"/>
    <property type="project" value="TreeGrafter"/>
</dbReference>
<dbReference type="Pfam" id="PF02466">
    <property type="entry name" value="Tim17"/>
    <property type="match status" value="1"/>
</dbReference>
<keyword evidence="13" id="KW-1185">Reference proteome</keyword>
<name>A0AA41V303_PAPNU</name>
<dbReference type="PANTHER" id="PTHR10485">
    <property type="entry name" value="MITOCHONDRIAL IMPORT INNER MEMBRANE TRANSLOCASE SUBUNIT TIM-17"/>
    <property type="match status" value="1"/>
</dbReference>
<evidence type="ECO:0000256" key="7">
    <source>
        <dbReference type="ARBA" id="ARBA00022989"/>
    </source>
</evidence>
<accession>A0AA41V303</accession>
<dbReference type="GO" id="GO:0008320">
    <property type="term" value="F:protein transmembrane transporter activity"/>
    <property type="evidence" value="ECO:0007669"/>
    <property type="project" value="TreeGrafter"/>
</dbReference>
<keyword evidence="10 11" id="KW-0472">Membrane</keyword>
<evidence type="ECO:0000256" key="6">
    <source>
        <dbReference type="ARBA" id="ARBA00022927"/>
    </source>
</evidence>
<evidence type="ECO:0000256" key="8">
    <source>
        <dbReference type="ARBA" id="ARBA00023010"/>
    </source>
</evidence>
<feature type="transmembrane region" description="Helical" evidence="11">
    <location>
        <begin position="120"/>
        <end position="137"/>
    </location>
</feature>
<evidence type="ECO:0000256" key="4">
    <source>
        <dbReference type="ARBA" id="ARBA00022692"/>
    </source>
</evidence>
<evidence type="ECO:0000256" key="11">
    <source>
        <dbReference type="SAM" id="Phobius"/>
    </source>
</evidence>
<evidence type="ECO:0000313" key="12">
    <source>
        <dbReference type="EMBL" id="MCL7028896.1"/>
    </source>
</evidence>
<evidence type="ECO:0000256" key="10">
    <source>
        <dbReference type="ARBA" id="ARBA00023136"/>
    </source>
</evidence>
<protein>
    <submittedName>
        <fullName evidence="12">Uncharacterized protein</fullName>
    </submittedName>
</protein>
<feature type="transmembrane region" description="Helical" evidence="11">
    <location>
        <begin position="20"/>
        <end position="40"/>
    </location>
</feature>
<sequence length="159" mass="17367">MALPVYYQGDPPPPCPESIVYFAGLGFQFGAVCGSVFHFLKGSYKSPKGERFIGGAQAVRLNVPRVASGFAAWGATITAFEYVSANVRHKDDPWNLIISASATAGLFDIRKGFRKASRSALIIGAWWACAEGFGLWLNKKLYKNPSVKRWLDANSDQST</sequence>
<evidence type="ECO:0000256" key="3">
    <source>
        <dbReference type="ARBA" id="ARBA00022448"/>
    </source>
</evidence>
<dbReference type="EMBL" id="JAJJMA010084483">
    <property type="protein sequence ID" value="MCL7028896.1"/>
    <property type="molecule type" value="Genomic_DNA"/>
</dbReference>
<keyword evidence="5" id="KW-0999">Mitochondrion inner membrane</keyword>
<keyword evidence="3" id="KW-0813">Transport</keyword>
<keyword evidence="6" id="KW-0653">Protein transport</keyword>
<evidence type="ECO:0000256" key="2">
    <source>
        <dbReference type="ARBA" id="ARBA00008444"/>
    </source>
</evidence>
<proteinExistence type="inferred from homology"/>
<comment type="similarity">
    <text evidence="2">Belongs to the Tim17/Tim22/Tim23 family.</text>
</comment>
<evidence type="ECO:0000256" key="5">
    <source>
        <dbReference type="ARBA" id="ARBA00022792"/>
    </source>
</evidence>
<dbReference type="PANTHER" id="PTHR10485:SF0">
    <property type="entry name" value="AT05822P-RELATED"/>
    <property type="match status" value="1"/>
</dbReference>
<dbReference type="AlphaFoldDB" id="A0AA41V303"/>
<evidence type="ECO:0000256" key="1">
    <source>
        <dbReference type="ARBA" id="ARBA00004448"/>
    </source>
</evidence>
<reference evidence="12" key="1">
    <citation type="submission" date="2022-03" db="EMBL/GenBank/DDBJ databases">
        <title>A functionally conserved STORR gene fusion in Papaver species that diverged 16.8 million years ago.</title>
        <authorList>
            <person name="Catania T."/>
        </authorList>
    </citation>
    <scope>NUCLEOTIDE SEQUENCE</scope>
    <source>
        <strain evidence="12">S-191538</strain>
    </source>
</reference>
<comment type="subcellular location">
    <subcellularLocation>
        <location evidence="1">Mitochondrion inner membrane</location>
        <topology evidence="1">Multi-pass membrane protein</topology>
    </subcellularLocation>
</comment>
<keyword evidence="8" id="KW-0811">Translocation</keyword>
<gene>
    <name evidence="12" type="ORF">MKW94_011763</name>
</gene>
<comment type="caution">
    <text evidence="12">The sequence shown here is derived from an EMBL/GenBank/DDBJ whole genome shotgun (WGS) entry which is preliminary data.</text>
</comment>
<dbReference type="GO" id="GO:0030150">
    <property type="term" value="P:protein import into mitochondrial matrix"/>
    <property type="evidence" value="ECO:0007669"/>
    <property type="project" value="TreeGrafter"/>
</dbReference>
<evidence type="ECO:0000256" key="9">
    <source>
        <dbReference type="ARBA" id="ARBA00023128"/>
    </source>
</evidence>
<organism evidence="12 13">
    <name type="scientific">Papaver nudicaule</name>
    <name type="common">Iceland poppy</name>
    <dbReference type="NCBI Taxonomy" id="74823"/>
    <lineage>
        <taxon>Eukaryota</taxon>
        <taxon>Viridiplantae</taxon>
        <taxon>Streptophyta</taxon>
        <taxon>Embryophyta</taxon>
        <taxon>Tracheophyta</taxon>
        <taxon>Spermatophyta</taxon>
        <taxon>Magnoliopsida</taxon>
        <taxon>Ranunculales</taxon>
        <taxon>Papaveraceae</taxon>
        <taxon>Papaveroideae</taxon>
        <taxon>Papaver</taxon>
    </lineage>
</organism>